<dbReference type="OrthoDB" id="2288310at2759"/>
<keyword evidence="3" id="KW-1185">Reference proteome</keyword>
<dbReference type="Proteomes" id="UP000054558">
    <property type="component" value="Unassembled WGS sequence"/>
</dbReference>
<dbReference type="EMBL" id="DF238009">
    <property type="protein sequence ID" value="GAQ92578.1"/>
    <property type="molecule type" value="Genomic_DNA"/>
</dbReference>
<evidence type="ECO:0000256" key="1">
    <source>
        <dbReference type="SAM" id="MobiDB-lite"/>
    </source>
</evidence>
<sequence length="279" mass="31436">MDGVLASVYFLVNQRGPPKEDRKVTIHPEQRVVGLDPGKSPDFLTGVTVRGDWNGIEHQSGDIHFETKEFYHLAGFKKRTFLMSRWMARDVDVAWFNERAQSGDGLGLEEFGRRVTAVTGSMYALIRFHTARRVRKLRRRVTVEKQREVDRVCADITGGKVVVVVPSLSNLAMGCFCTLCLCRYALAPSRAPWWSWTTSRMMRFKEVERPKFSRSDGMLLFTERRLAHEVRAKRRDGGAGAPLPALCGALLDSTGDERDVRTNTSRKKLPGSDVCGSLS</sequence>
<feature type="region of interest" description="Disordered" evidence="1">
    <location>
        <begin position="256"/>
        <end position="279"/>
    </location>
</feature>
<name>A0A1Y1IWC3_KLENI</name>
<dbReference type="AlphaFoldDB" id="A0A1Y1IWC3"/>
<proteinExistence type="predicted"/>
<gene>
    <name evidence="2" type="ORF">KFL_010600030</name>
</gene>
<organism evidence="2 3">
    <name type="scientific">Klebsormidium nitens</name>
    <name type="common">Green alga</name>
    <name type="synonym">Ulothrix nitens</name>
    <dbReference type="NCBI Taxonomy" id="105231"/>
    <lineage>
        <taxon>Eukaryota</taxon>
        <taxon>Viridiplantae</taxon>
        <taxon>Streptophyta</taxon>
        <taxon>Klebsormidiophyceae</taxon>
        <taxon>Klebsormidiales</taxon>
        <taxon>Klebsormidiaceae</taxon>
        <taxon>Klebsormidium</taxon>
    </lineage>
</organism>
<evidence type="ECO:0000313" key="2">
    <source>
        <dbReference type="EMBL" id="GAQ92578.1"/>
    </source>
</evidence>
<evidence type="ECO:0000313" key="3">
    <source>
        <dbReference type="Proteomes" id="UP000054558"/>
    </source>
</evidence>
<accession>A0A1Y1IWC3</accession>
<protein>
    <submittedName>
        <fullName evidence="2">Leucine-rich repeat protein</fullName>
    </submittedName>
</protein>
<reference evidence="2 3" key="1">
    <citation type="journal article" date="2014" name="Nat. Commun.">
        <title>Klebsormidium flaccidum genome reveals primary factors for plant terrestrial adaptation.</title>
        <authorList>
            <person name="Hori K."/>
            <person name="Maruyama F."/>
            <person name="Fujisawa T."/>
            <person name="Togashi T."/>
            <person name="Yamamoto N."/>
            <person name="Seo M."/>
            <person name="Sato S."/>
            <person name="Yamada T."/>
            <person name="Mori H."/>
            <person name="Tajima N."/>
            <person name="Moriyama T."/>
            <person name="Ikeuchi M."/>
            <person name="Watanabe M."/>
            <person name="Wada H."/>
            <person name="Kobayashi K."/>
            <person name="Saito M."/>
            <person name="Masuda T."/>
            <person name="Sasaki-Sekimoto Y."/>
            <person name="Mashiguchi K."/>
            <person name="Awai K."/>
            <person name="Shimojima M."/>
            <person name="Masuda S."/>
            <person name="Iwai M."/>
            <person name="Nobusawa T."/>
            <person name="Narise T."/>
            <person name="Kondo S."/>
            <person name="Saito H."/>
            <person name="Sato R."/>
            <person name="Murakawa M."/>
            <person name="Ihara Y."/>
            <person name="Oshima-Yamada Y."/>
            <person name="Ohtaka K."/>
            <person name="Satoh M."/>
            <person name="Sonobe K."/>
            <person name="Ishii M."/>
            <person name="Ohtani R."/>
            <person name="Kanamori-Sato M."/>
            <person name="Honoki R."/>
            <person name="Miyazaki D."/>
            <person name="Mochizuki H."/>
            <person name="Umetsu J."/>
            <person name="Higashi K."/>
            <person name="Shibata D."/>
            <person name="Kamiya Y."/>
            <person name="Sato N."/>
            <person name="Nakamura Y."/>
            <person name="Tabata S."/>
            <person name="Ida S."/>
            <person name="Kurokawa K."/>
            <person name="Ohta H."/>
        </authorList>
    </citation>
    <scope>NUCLEOTIDE SEQUENCE [LARGE SCALE GENOMIC DNA]</scope>
    <source>
        <strain evidence="2 3">NIES-2285</strain>
    </source>
</reference>